<dbReference type="STRING" id="37992.A0A4Z0YPB2"/>
<proteinExistence type="predicted"/>
<evidence type="ECO:0000313" key="2">
    <source>
        <dbReference type="EMBL" id="TGJ81261.1"/>
    </source>
</evidence>
<dbReference type="Proteomes" id="UP000297716">
    <property type="component" value="Unassembled WGS sequence"/>
</dbReference>
<feature type="transmembrane region" description="Helical" evidence="1">
    <location>
        <begin position="66"/>
        <end position="87"/>
    </location>
</feature>
<dbReference type="EMBL" id="SKBN01000177">
    <property type="protein sequence ID" value="TGJ81261.1"/>
    <property type="molecule type" value="Genomic_DNA"/>
</dbReference>
<keyword evidence="1" id="KW-1133">Transmembrane helix</keyword>
<evidence type="ECO:0008006" key="4">
    <source>
        <dbReference type="Google" id="ProtNLM"/>
    </source>
</evidence>
<sequence>MAASTIMEDPYAPERRIVRVHRYHWPAIQLNVWMIIMLAASFLIIGVFGSFIGIQQQLNLFVPWYFAYYITVAGLTVAFIILLLWLISQRRLLPSIVIIGAFVLFVLWLVGLIVISIELWGPSGSVSINCDNLVWNNVRHGNNEATLAWLQQRSICQQWQSVFAFGVIGNIFLLWIIVMAVQVFYDDA</sequence>
<feature type="transmembrane region" description="Helical" evidence="1">
    <location>
        <begin position="162"/>
        <end position="185"/>
    </location>
</feature>
<feature type="transmembrane region" description="Helical" evidence="1">
    <location>
        <begin position="93"/>
        <end position="115"/>
    </location>
</feature>
<dbReference type="AlphaFoldDB" id="A0A4Z0YPB2"/>
<keyword evidence="1" id="KW-0472">Membrane</keyword>
<keyword evidence="1" id="KW-0812">Transmembrane</keyword>
<organism evidence="2 3">
    <name type="scientific">Xylaria hypoxylon</name>
    <dbReference type="NCBI Taxonomy" id="37992"/>
    <lineage>
        <taxon>Eukaryota</taxon>
        <taxon>Fungi</taxon>
        <taxon>Dikarya</taxon>
        <taxon>Ascomycota</taxon>
        <taxon>Pezizomycotina</taxon>
        <taxon>Sordariomycetes</taxon>
        <taxon>Xylariomycetidae</taxon>
        <taxon>Xylariales</taxon>
        <taxon>Xylariaceae</taxon>
        <taxon>Xylaria</taxon>
    </lineage>
</organism>
<dbReference type="OrthoDB" id="3930290at2759"/>
<reference evidence="2 3" key="1">
    <citation type="submission" date="2019-03" db="EMBL/GenBank/DDBJ databases">
        <title>Draft genome sequence of Xylaria hypoxylon DSM 108379, a ubiquitous saprotrophic-parasitic fungi on hardwood.</title>
        <authorList>
            <person name="Buettner E."/>
            <person name="Leonhardt S."/>
            <person name="Gebauer A.M."/>
            <person name="Liers C."/>
            <person name="Hofrichter M."/>
            <person name="Kellner H."/>
        </authorList>
    </citation>
    <scope>NUCLEOTIDE SEQUENCE [LARGE SCALE GENOMIC DNA]</scope>
    <source>
        <strain evidence="2 3">DSM 108379</strain>
    </source>
</reference>
<feature type="transmembrane region" description="Helical" evidence="1">
    <location>
        <begin position="32"/>
        <end position="54"/>
    </location>
</feature>
<accession>A0A4Z0YPB2</accession>
<keyword evidence="3" id="KW-1185">Reference proteome</keyword>
<gene>
    <name evidence="2" type="ORF">E0Z10_g7502</name>
</gene>
<comment type="caution">
    <text evidence="2">The sequence shown here is derived from an EMBL/GenBank/DDBJ whole genome shotgun (WGS) entry which is preliminary data.</text>
</comment>
<evidence type="ECO:0000256" key="1">
    <source>
        <dbReference type="SAM" id="Phobius"/>
    </source>
</evidence>
<evidence type="ECO:0000313" key="3">
    <source>
        <dbReference type="Proteomes" id="UP000297716"/>
    </source>
</evidence>
<protein>
    <recommendedName>
        <fullName evidence="4">MARVEL domain-containing protein</fullName>
    </recommendedName>
</protein>
<name>A0A4Z0YPB2_9PEZI</name>